<evidence type="ECO:0000313" key="4">
    <source>
        <dbReference type="Proteomes" id="UP000003786"/>
    </source>
</evidence>
<dbReference type="EMBL" id="AP011947">
    <property type="protein sequence ID" value="BAM40683.1"/>
    <property type="molecule type" value="Genomic_DNA"/>
</dbReference>
<dbReference type="GeneID" id="20715043"/>
<dbReference type="SUPFAM" id="SSF46565">
    <property type="entry name" value="Chaperone J-domain"/>
    <property type="match status" value="1"/>
</dbReference>
<dbReference type="InterPro" id="IPR036869">
    <property type="entry name" value="J_dom_sf"/>
</dbReference>
<feature type="region of interest" description="Disordered" evidence="1">
    <location>
        <begin position="145"/>
        <end position="177"/>
    </location>
</feature>
<dbReference type="KEGG" id="tot:TOT_020000937"/>
<evidence type="ECO:0000259" key="2">
    <source>
        <dbReference type="PROSITE" id="PS50076"/>
    </source>
</evidence>
<dbReference type="Gene3D" id="1.10.287.110">
    <property type="entry name" value="DnaJ domain"/>
    <property type="match status" value="1"/>
</dbReference>
<evidence type="ECO:0000256" key="1">
    <source>
        <dbReference type="SAM" id="MobiDB-lite"/>
    </source>
</evidence>
<dbReference type="RefSeq" id="XP_009690984.1">
    <property type="nucleotide sequence ID" value="XM_009692689.1"/>
</dbReference>
<dbReference type="PROSITE" id="PS50076">
    <property type="entry name" value="DNAJ_2"/>
    <property type="match status" value="1"/>
</dbReference>
<reference evidence="3 4" key="1">
    <citation type="journal article" date="2012" name="MBio">
        <title>Comparative genome analysis of three eukaryotic parasites with differing abilities to transform leukocytes reveals key mediators of Theileria-induced leukocyte transformation.</title>
        <authorList>
            <person name="Hayashida K."/>
            <person name="Hara Y."/>
            <person name="Abe T."/>
            <person name="Yamasaki C."/>
            <person name="Toyoda A."/>
            <person name="Kosuge T."/>
            <person name="Suzuki Y."/>
            <person name="Sato Y."/>
            <person name="Kawashima S."/>
            <person name="Katayama T."/>
            <person name="Wakaguri H."/>
            <person name="Inoue N."/>
            <person name="Homma K."/>
            <person name="Tada-Umezaki M."/>
            <person name="Yagi Y."/>
            <person name="Fujii Y."/>
            <person name="Habara T."/>
            <person name="Kanehisa M."/>
            <person name="Watanabe H."/>
            <person name="Ito K."/>
            <person name="Gojobori T."/>
            <person name="Sugawara H."/>
            <person name="Imanishi T."/>
            <person name="Weir W."/>
            <person name="Gardner M."/>
            <person name="Pain A."/>
            <person name="Shiels B."/>
            <person name="Hattori M."/>
            <person name="Nene V."/>
            <person name="Sugimoto C."/>
        </authorList>
    </citation>
    <scope>NUCLEOTIDE SEQUENCE [LARGE SCALE GENOMIC DNA]</scope>
    <source>
        <strain evidence="3 4">Shintoku</strain>
    </source>
</reference>
<organism evidence="3 4">
    <name type="scientific">Theileria orientalis strain Shintoku</name>
    <dbReference type="NCBI Taxonomy" id="869250"/>
    <lineage>
        <taxon>Eukaryota</taxon>
        <taxon>Sar</taxon>
        <taxon>Alveolata</taxon>
        <taxon>Apicomplexa</taxon>
        <taxon>Aconoidasida</taxon>
        <taxon>Piroplasmida</taxon>
        <taxon>Theileriidae</taxon>
        <taxon>Theileria</taxon>
    </lineage>
</organism>
<dbReference type="OrthoDB" id="360920at2759"/>
<feature type="compositionally biased region" description="Basic and acidic residues" evidence="1">
    <location>
        <begin position="147"/>
        <end position="167"/>
    </location>
</feature>
<feature type="domain" description="J" evidence="2">
    <location>
        <begin position="188"/>
        <end position="257"/>
    </location>
</feature>
<feature type="compositionally biased region" description="Basic and acidic residues" evidence="1">
    <location>
        <begin position="267"/>
        <end position="283"/>
    </location>
</feature>
<dbReference type="eggNOG" id="ENOG502TN2X">
    <property type="taxonomic scope" value="Eukaryota"/>
</dbReference>
<dbReference type="AlphaFoldDB" id="J4C8F2"/>
<sequence>MVLVHSPNTSSTTNSDVAIRASTLKGADVDMDRINNEYGDMKYEFCKFTMAACTVEQAKYKNCGADSKACNWAENNIAKPIVEGTCDVFSKHCREKLDDTLNALYNAGALTSDVDLTAQIDKKIKALNSLKHNVLTVSSSANAGSHKAIEARKETPKPSEKAKKEAKDEELEDEEATMRNSMIEQLSNAAKTLGLSNERKIDYHKVKRRFTMLAREAHPDKNDGTDVGFESILEAYRTLDYYFNVTLAGKNSHECFLQSTKAATTHETTDKEHKSQSKEHDLTPDGDGDCDCMHQHEMVDVTSNKLSHTGNHRKHRKGNELGKICKFHHVDTHSPRFYSNISRDDCEVFGNVVYIPCRCGQVVTVPPEAAALGITTYDCDDCSCSYVVTDVR</sequence>
<protein>
    <recommendedName>
        <fullName evidence="2">J domain-containing protein</fullName>
    </recommendedName>
</protein>
<dbReference type="Proteomes" id="UP000003786">
    <property type="component" value="Chromosome 2"/>
</dbReference>
<feature type="region of interest" description="Disordered" evidence="1">
    <location>
        <begin position="266"/>
        <end position="286"/>
    </location>
</feature>
<evidence type="ECO:0000313" key="3">
    <source>
        <dbReference type="EMBL" id="BAM40683.1"/>
    </source>
</evidence>
<dbReference type="VEuPathDB" id="PiroplasmaDB:TOT_020000937"/>
<name>J4C8F2_THEOR</name>
<gene>
    <name evidence="3" type="ORF">TOT_020000937</name>
</gene>
<dbReference type="InterPro" id="IPR001623">
    <property type="entry name" value="DnaJ_domain"/>
</dbReference>
<proteinExistence type="predicted"/>
<keyword evidence="4" id="KW-1185">Reference proteome</keyword>
<accession>J4C8F2</accession>